<dbReference type="Proteomes" id="UP000504606">
    <property type="component" value="Unplaced"/>
</dbReference>
<sequence length="403" mass="42967">MVPLRRCSSLRRRPCSGADCTDANYRETVARLRMLLMDSYLPCRLESAGALVGKSSAGLADFIERQEEYIQQLEKESRYCRSSLCAGCPAGRADRPHDQAQGPHLGERGAHERRAGLSRAGYAPASGRYSGSDGGYTLLHGPDPAGGCAHRAARPWTRAAVRVPHLRAAGAAHAGAHGVAVAAPPPWRLRPAPAVIPPLTPWPWPDPLGVWWGHLGWQRAELRAAPAPAEDPEPAAADTDAEAPRVDDGELTTSTTASITAQEKEDEAEEGESRPEEQHEDHDQPSGAPDPPPAPETPRRPSLDAPPEALALPQAESRAGTRPSTPRPPSPEPSSSSADSAASTGDGADAEGRQLLALSVPLTEEQAAKGGHKPVIRVNVEVKFHVKDKKDKKRKKSSSNDQP</sequence>
<organism evidence="2 3">
    <name type="scientific">Frankliniella occidentalis</name>
    <name type="common">Western flower thrips</name>
    <name type="synonym">Euthrips occidentalis</name>
    <dbReference type="NCBI Taxonomy" id="133901"/>
    <lineage>
        <taxon>Eukaryota</taxon>
        <taxon>Metazoa</taxon>
        <taxon>Ecdysozoa</taxon>
        <taxon>Arthropoda</taxon>
        <taxon>Hexapoda</taxon>
        <taxon>Insecta</taxon>
        <taxon>Pterygota</taxon>
        <taxon>Neoptera</taxon>
        <taxon>Paraneoptera</taxon>
        <taxon>Thysanoptera</taxon>
        <taxon>Terebrantia</taxon>
        <taxon>Thripoidea</taxon>
        <taxon>Thripidae</taxon>
        <taxon>Frankliniella</taxon>
    </lineage>
</organism>
<feature type="region of interest" description="Disordered" evidence="1">
    <location>
        <begin position="381"/>
        <end position="403"/>
    </location>
</feature>
<evidence type="ECO:0000313" key="3">
    <source>
        <dbReference type="RefSeq" id="XP_026291458.1"/>
    </source>
</evidence>
<feature type="compositionally biased region" description="Basic and acidic residues" evidence="1">
    <location>
        <begin position="105"/>
        <end position="115"/>
    </location>
</feature>
<feature type="region of interest" description="Disordered" evidence="1">
    <location>
        <begin position="224"/>
        <end position="357"/>
    </location>
</feature>
<dbReference type="KEGG" id="foc:113216000"/>
<protein>
    <submittedName>
        <fullName evidence="3">Skin secretory protein xP2-like isoform X1</fullName>
    </submittedName>
</protein>
<reference evidence="3" key="1">
    <citation type="submission" date="2025-08" db="UniProtKB">
        <authorList>
            <consortium name="RefSeq"/>
        </authorList>
    </citation>
    <scope>IDENTIFICATION</scope>
    <source>
        <tissue evidence="3">Whole organism</tissue>
    </source>
</reference>
<proteinExistence type="predicted"/>
<feature type="compositionally biased region" description="Basic and acidic residues" evidence="1">
    <location>
        <begin position="271"/>
        <end position="284"/>
    </location>
</feature>
<accession>A0A6J1TDV9</accession>
<name>A0A6J1TDV9_FRAOC</name>
<feature type="compositionally biased region" description="Low complexity" evidence="1">
    <location>
        <begin position="333"/>
        <end position="347"/>
    </location>
</feature>
<evidence type="ECO:0000256" key="1">
    <source>
        <dbReference type="SAM" id="MobiDB-lite"/>
    </source>
</evidence>
<dbReference type="GeneID" id="113216000"/>
<feature type="compositionally biased region" description="Polar residues" evidence="1">
    <location>
        <begin position="251"/>
        <end position="261"/>
    </location>
</feature>
<dbReference type="OrthoDB" id="10252347at2759"/>
<feature type="region of interest" description="Disordered" evidence="1">
    <location>
        <begin position="92"/>
        <end position="115"/>
    </location>
</feature>
<keyword evidence="2" id="KW-1185">Reference proteome</keyword>
<dbReference type="AlphaFoldDB" id="A0A6J1TDV9"/>
<feature type="compositionally biased region" description="Low complexity" evidence="1">
    <location>
        <begin position="303"/>
        <end position="324"/>
    </location>
</feature>
<evidence type="ECO:0000313" key="2">
    <source>
        <dbReference type="Proteomes" id="UP000504606"/>
    </source>
</evidence>
<dbReference type="RefSeq" id="XP_026291458.1">
    <property type="nucleotide sequence ID" value="XM_026435673.2"/>
</dbReference>
<feature type="compositionally biased region" description="Low complexity" evidence="1">
    <location>
        <begin position="224"/>
        <end position="238"/>
    </location>
</feature>
<gene>
    <name evidence="3" type="primary">LOC113216000</name>
</gene>